<dbReference type="InterPro" id="IPR012338">
    <property type="entry name" value="Beta-lactam/transpept-like"/>
</dbReference>
<evidence type="ECO:0000313" key="4">
    <source>
        <dbReference type="EMBL" id="PIP22796.1"/>
    </source>
</evidence>
<dbReference type="PANTHER" id="PTHR30627">
    <property type="entry name" value="PEPTIDOGLYCAN D,D-TRANSPEPTIDASE"/>
    <property type="match status" value="1"/>
</dbReference>
<organism evidence="4 5">
    <name type="scientific">Candidatus Nealsonbacteria bacterium CG23_combo_of_CG06-09_8_20_14_all_39_17</name>
    <dbReference type="NCBI Taxonomy" id="1974722"/>
    <lineage>
        <taxon>Bacteria</taxon>
        <taxon>Candidatus Nealsoniibacteriota</taxon>
    </lineage>
</organism>
<dbReference type="InterPro" id="IPR003533">
    <property type="entry name" value="Doublecortin_dom"/>
</dbReference>
<dbReference type="InterPro" id="IPR001460">
    <property type="entry name" value="PCN-bd_Tpept"/>
</dbReference>
<dbReference type="InterPro" id="IPR050515">
    <property type="entry name" value="Beta-lactam/transpept"/>
</dbReference>
<dbReference type="Pfam" id="PF00905">
    <property type="entry name" value="Transpeptidase"/>
    <property type="match status" value="1"/>
</dbReference>
<dbReference type="GO" id="GO:0005886">
    <property type="term" value="C:plasma membrane"/>
    <property type="evidence" value="ECO:0007669"/>
    <property type="project" value="TreeGrafter"/>
</dbReference>
<dbReference type="Pfam" id="PF03717">
    <property type="entry name" value="PBP_dimer"/>
    <property type="match status" value="1"/>
</dbReference>
<dbReference type="Proteomes" id="UP000229976">
    <property type="component" value="Unassembled WGS sequence"/>
</dbReference>
<dbReference type="GO" id="GO:0071555">
    <property type="term" value="P:cell wall organization"/>
    <property type="evidence" value="ECO:0007669"/>
    <property type="project" value="TreeGrafter"/>
</dbReference>
<comment type="caution">
    <text evidence="4">The sequence shown here is derived from an EMBL/GenBank/DDBJ whole genome shotgun (WGS) entry which is preliminary data.</text>
</comment>
<dbReference type="Gene3D" id="3.90.1310.10">
    <property type="entry name" value="Penicillin-binding protein 2a (Domain 2)"/>
    <property type="match status" value="1"/>
</dbReference>
<keyword evidence="2" id="KW-0472">Membrane</keyword>
<reference evidence="4 5" key="1">
    <citation type="submission" date="2017-09" db="EMBL/GenBank/DDBJ databases">
        <title>Depth-based differentiation of microbial function through sediment-hosted aquifers and enrichment of novel symbionts in the deep terrestrial subsurface.</title>
        <authorList>
            <person name="Probst A.J."/>
            <person name="Ladd B."/>
            <person name="Jarett J.K."/>
            <person name="Geller-Mcgrath D.E."/>
            <person name="Sieber C.M."/>
            <person name="Emerson J.B."/>
            <person name="Anantharaman K."/>
            <person name="Thomas B.C."/>
            <person name="Malmstrom R."/>
            <person name="Stieglmeier M."/>
            <person name="Klingl A."/>
            <person name="Woyke T."/>
            <person name="Ryan C.M."/>
            <person name="Banfield J.F."/>
        </authorList>
    </citation>
    <scope>NUCLEOTIDE SEQUENCE [LARGE SCALE GENOMIC DNA]</scope>
    <source>
        <strain evidence="4">CG23_combo_of_CG06-09_8_20_14_all_39_17</strain>
    </source>
</reference>
<protein>
    <recommendedName>
        <fullName evidence="3">Doublecortin domain-containing protein</fullName>
    </recommendedName>
</protein>
<proteinExistence type="predicted"/>
<comment type="subcellular location">
    <subcellularLocation>
        <location evidence="1">Membrane</location>
    </subcellularLocation>
</comment>
<evidence type="ECO:0000256" key="2">
    <source>
        <dbReference type="ARBA" id="ARBA00023136"/>
    </source>
</evidence>
<evidence type="ECO:0000313" key="5">
    <source>
        <dbReference type="Proteomes" id="UP000229976"/>
    </source>
</evidence>
<name>A0A2G9YU81_9BACT</name>
<dbReference type="EMBL" id="PCRO01000027">
    <property type="protein sequence ID" value="PIP22796.1"/>
    <property type="molecule type" value="Genomic_DNA"/>
</dbReference>
<dbReference type="Gene3D" id="3.30.450.330">
    <property type="match status" value="1"/>
</dbReference>
<sequence>MSNWRINIIFILLFLLSIALTAKLFSLQVSKNDFYKALSQGLLYSPNGGQKERGEIFLKNGEPLAINKGWTMVFASPPKVKNVEETAKKLSEVLNLPEALVLEKLKTPDTLYAPIKSKLTEEEIKSLTDLNLKEDGVYMSKKIGRYYPQETLASQVAGFLNYQGSGQYGLEGHYEEELAEGKDLNLTMDYSIQFKAESLLEKAKEELDIKQGQIIVLEPSSGDILALANFPDFNPNKYADYAQEDNLGVFQNGITEKIFEPGSVMKPITMAVALNEDKIMPETKYTDTGAVKIGKYTIRNYANRVWGEQTMTAVLERSINTGAVFAEAQIGHKIFMNYVEKFGLFEKTGIDLNEIYSENSELKKGYEVSLANASFGQGIEMTPIQLVRAYSAIANKGVMTIPHLVKNANGKEKEVNSKEQIILPKTASQVSAMMVSVIEKGYSKAARIPGYYVAGKSGTAQVSYSALGINKSGYSDETIQSFIGFAPAFSPKFLILVKLDNPKANTAEYSAMPIFRDLTQYIINYQQIPPDYTD</sequence>
<feature type="domain" description="Doublecortin" evidence="3">
    <location>
        <begin position="53"/>
        <end position="152"/>
    </location>
</feature>
<evidence type="ECO:0000256" key="1">
    <source>
        <dbReference type="ARBA" id="ARBA00004370"/>
    </source>
</evidence>
<gene>
    <name evidence="4" type="ORF">COX37_02285</name>
</gene>
<dbReference type="GO" id="GO:0035556">
    <property type="term" value="P:intracellular signal transduction"/>
    <property type="evidence" value="ECO:0007669"/>
    <property type="project" value="InterPro"/>
</dbReference>
<dbReference type="SUPFAM" id="SSF56601">
    <property type="entry name" value="beta-lactamase/transpeptidase-like"/>
    <property type="match status" value="1"/>
</dbReference>
<dbReference type="PROSITE" id="PS50309">
    <property type="entry name" value="DC"/>
    <property type="match status" value="1"/>
</dbReference>
<accession>A0A2G9YU81</accession>
<dbReference type="InterPro" id="IPR005311">
    <property type="entry name" value="PBP_dimer"/>
</dbReference>
<dbReference type="Gene3D" id="3.40.710.10">
    <property type="entry name" value="DD-peptidase/beta-lactamase superfamily"/>
    <property type="match status" value="1"/>
</dbReference>
<dbReference type="AlphaFoldDB" id="A0A2G9YU81"/>
<evidence type="ECO:0000259" key="3">
    <source>
        <dbReference type="PROSITE" id="PS50309"/>
    </source>
</evidence>
<dbReference type="GO" id="GO:0008658">
    <property type="term" value="F:penicillin binding"/>
    <property type="evidence" value="ECO:0007669"/>
    <property type="project" value="InterPro"/>
</dbReference>
<dbReference type="PANTHER" id="PTHR30627:SF1">
    <property type="entry name" value="PEPTIDOGLYCAN D,D-TRANSPEPTIDASE FTSI"/>
    <property type="match status" value="1"/>
</dbReference>
<dbReference type="SUPFAM" id="SSF56519">
    <property type="entry name" value="Penicillin binding protein dimerisation domain"/>
    <property type="match status" value="1"/>
</dbReference>
<dbReference type="InterPro" id="IPR036138">
    <property type="entry name" value="PBP_dimer_sf"/>
</dbReference>